<evidence type="ECO:0000256" key="1">
    <source>
        <dbReference type="ARBA" id="ARBA00023002"/>
    </source>
</evidence>
<dbReference type="AlphaFoldDB" id="A0AAN9TUJ5"/>
<dbReference type="InterPro" id="IPR002347">
    <property type="entry name" value="SDR_fam"/>
</dbReference>
<evidence type="ECO:0008006" key="4">
    <source>
        <dbReference type="Google" id="ProtNLM"/>
    </source>
</evidence>
<keyword evidence="1" id="KW-0560">Oxidoreductase</keyword>
<reference evidence="2 3" key="1">
    <citation type="submission" date="2024-03" db="EMBL/GenBank/DDBJ databases">
        <title>Adaptation during the transition from Ophiocordyceps entomopathogen to insect associate is accompanied by gene loss and intensified selection.</title>
        <authorList>
            <person name="Ward C.M."/>
            <person name="Onetto C.A."/>
            <person name="Borneman A.R."/>
        </authorList>
    </citation>
    <scope>NUCLEOTIDE SEQUENCE [LARGE SCALE GENOMIC DNA]</scope>
    <source>
        <strain evidence="2">AWRI1</strain>
        <tissue evidence="2">Single Adult Female</tissue>
    </source>
</reference>
<evidence type="ECO:0000313" key="2">
    <source>
        <dbReference type="EMBL" id="KAK7603181.1"/>
    </source>
</evidence>
<organism evidence="2 3">
    <name type="scientific">Parthenolecanium corni</name>
    <dbReference type="NCBI Taxonomy" id="536013"/>
    <lineage>
        <taxon>Eukaryota</taxon>
        <taxon>Metazoa</taxon>
        <taxon>Ecdysozoa</taxon>
        <taxon>Arthropoda</taxon>
        <taxon>Hexapoda</taxon>
        <taxon>Insecta</taxon>
        <taxon>Pterygota</taxon>
        <taxon>Neoptera</taxon>
        <taxon>Paraneoptera</taxon>
        <taxon>Hemiptera</taxon>
        <taxon>Sternorrhyncha</taxon>
        <taxon>Coccoidea</taxon>
        <taxon>Coccidae</taxon>
        <taxon>Parthenolecanium</taxon>
    </lineage>
</organism>
<dbReference type="Pfam" id="PF00106">
    <property type="entry name" value="adh_short"/>
    <property type="match status" value="1"/>
</dbReference>
<dbReference type="Gene3D" id="3.40.50.720">
    <property type="entry name" value="NAD(P)-binding Rossmann-like Domain"/>
    <property type="match status" value="1"/>
</dbReference>
<sequence>MGWIFSEMCQSETRLDGKVAIVTGCNTGIGKETIAEFYRRGAKVIAACRDIQKTQAAIDDIKESTKELQNVGSFVIQELDLSSFESVRKCAERILQTEPSIHLLVDNAGIMACPKQLSKDGYELQFATNHLGHFLFTLLLLPRIIKSAPARIVIVASSAHQFGDGKMHFEDINLDNGYTPSHAYGRSKTANILFARELGKRLKGTGVTTYSLHPGIINTELGRHLHETYPWTSRLANFFIKSFGKTPIQGAQTTLYCALDEKCANETGLYYAECAVSTPMYRARCDERAAELWNESIKLVKLENYDPFQPA</sequence>
<evidence type="ECO:0000313" key="3">
    <source>
        <dbReference type="Proteomes" id="UP001367676"/>
    </source>
</evidence>
<dbReference type="GO" id="GO:0016491">
    <property type="term" value="F:oxidoreductase activity"/>
    <property type="evidence" value="ECO:0007669"/>
    <property type="project" value="UniProtKB-KW"/>
</dbReference>
<dbReference type="EMBL" id="JBBCAQ010000006">
    <property type="protein sequence ID" value="KAK7603181.1"/>
    <property type="molecule type" value="Genomic_DNA"/>
</dbReference>
<name>A0AAN9TUJ5_9HEMI</name>
<comment type="caution">
    <text evidence="2">The sequence shown here is derived from an EMBL/GenBank/DDBJ whole genome shotgun (WGS) entry which is preliminary data.</text>
</comment>
<dbReference type="PRINTS" id="PR00081">
    <property type="entry name" value="GDHRDH"/>
</dbReference>
<accession>A0AAN9TUJ5</accession>
<dbReference type="PANTHER" id="PTHR43157:SF73">
    <property type="entry name" value="WW DOMAIN-CONTAINING OXIDOREDUCTASE-LIKE PROTEIN"/>
    <property type="match status" value="1"/>
</dbReference>
<proteinExistence type="predicted"/>
<dbReference type="SUPFAM" id="SSF51735">
    <property type="entry name" value="NAD(P)-binding Rossmann-fold domains"/>
    <property type="match status" value="1"/>
</dbReference>
<keyword evidence="3" id="KW-1185">Reference proteome</keyword>
<dbReference type="InterPro" id="IPR036291">
    <property type="entry name" value="NAD(P)-bd_dom_sf"/>
</dbReference>
<gene>
    <name evidence="2" type="ORF">V9T40_003180</name>
</gene>
<dbReference type="CDD" id="cd05327">
    <property type="entry name" value="retinol-DH_like_SDR_c_like"/>
    <property type="match status" value="1"/>
</dbReference>
<protein>
    <recommendedName>
        <fullName evidence="4">Retinol dehydrogenase 12</fullName>
    </recommendedName>
</protein>
<dbReference type="Proteomes" id="UP001367676">
    <property type="component" value="Unassembled WGS sequence"/>
</dbReference>
<dbReference type="PANTHER" id="PTHR43157">
    <property type="entry name" value="PHOSPHATIDYLINOSITOL-GLYCAN BIOSYNTHESIS CLASS F PROTEIN-RELATED"/>
    <property type="match status" value="1"/>
</dbReference>